<evidence type="ECO:0000313" key="2">
    <source>
        <dbReference type="Proteomes" id="UP000183200"/>
    </source>
</evidence>
<reference evidence="2" key="1">
    <citation type="submission" date="2016-10" db="EMBL/GenBank/DDBJ databases">
        <authorList>
            <person name="Varghese N."/>
            <person name="Submissions S."/>
        </authorList>
    </citation>
    <scope>NUCLEOTIDE SEQUENCE [LARGE SCALE GENOMIC DNA]</scope>
    <source>
        <strain evidence="2">DSM 19110</strain>
    </source>
</reference>
<dbReference type="Proteomes" id="UP000183200">
    <property type="component" value="Unassembled WGS sequence"/>
</dbReference>
<keyword evidence="2" id="KW-1185">Reference proteome</keyword>
<proteinExistence type="predicted"/>
<evidence type="ECO:0000313" key="1">
    <source>
        <dbReference type="EMBL" id="SDM27435.1"/>
    </source>
</evidence>
<gene>
    <name evidence="1" type="ORF">SAMN05421820_103381</name>
</gene>
<protein>
    <submittedName>
        <fullName evidence="1">Uncharacterized protein</fullName>
    </submittedName>
</protein>
<name>A0A1G9RY60_9SPHI</name>
<dbReference type="EMBL" id="FNGY01000003">
    <property type="protein sequence ID" value="SDM27435.1"/>
    <property type="molecule type" value="Genomic_DNA"/>
</dbReference>
<sequence length="83" mass="9418">MSRSWYAYMGLGDPLLCSGYVKVTVKHNCICGEKICAIYAAGEGFRPTEPFSENMQQYIKKALATGRIQPERPFGSKKYVYLR</sequence>
<organism evidence="1 2">
    <name type="scientific">Pedobacter steynii</name>
    <dbReference type="NCBI Taxonomy" id="430522"/>
    <lineage>
        <taxon>Bacteria</taxon>
        <taxon>Pseudomonadati</taxon>
        <taxon>Bacteroidota</taxon>
        <taxon>Sphingobacteriia</taxon>
        <taxon>Sphingobacteriales</taxon>
        <taxon>Sphingobacteriaceae</taxon>
        <taxon>Pedobacter</taxon>
    </lineage>
</organism>
<dbReference type="OrthoDB" id="769564at2"/>
<dbReference type="AlphaFoldDB" id="A0A1G9RY60"/>
<accession>A0A1G9RY60</accession>
<dbReference type="RefSeq" id="WP_074606056.1">
    <property type="nucleotide sequence ID" value="NZ_FNGY01000003.1"/>
</dbReference>